<gene>
    <name evidence="4" type="ORF">DPMN_191595</name>
</gene>
<evidence type="ECO:0000259" key="3">
    <source>
        <dbReference type="PROSITE" id="PS01180"/>
    </source>
</evidence>
<reference evidence="4" key="1">
    <citation type="journal article" date="2019" name="bioRxiv">
        <title>The Genome of the Zebra Mussel, Dreissena polymorpha: A Resource for Invasive Species Research.</title>
        <authorList>
            <person name="McCartney M.A."/>
            <person name="Auch B."/>
            <person name="Kono T."/>
            <person name="Mallez S."/>
            <person name="Zhang Y."/>
            <person name="Obille A."/>
            <person name="Becker A."/>
            <person name="Abrahante J.E."/>
            <person name="Garbe J."/>
            <person name="Badalamenti J.P."/>
            <person name="Herman A."/>
            <person name="Mangelson H."/>
            <person name="Liachko I."/>
            <person name="Sullivan S."/>
            <person name="Sone E.D."/>
            <person name="Koren S."/>
            <person name="Silverstein K.A.T."/>
            <person name="Beckman K.B."/>
            <person name="Gohl D.M."/>
        </authorList>
    </citation>
    <scope>NUCLEOTIDE SEQUENCE</scope>
    <source>
        <strain evidence="4">Duluth1</strain>
        <tissue evidence="4">Whole animal</tissue>
    </source>
</reference>
<dbReference type="Pfam" id="PF00431">
    <property type="entry name" value="CUB"/>
    <property type="match status" value="1"/>
</dbReference>
<protein>
    <recommendedName>
        <fullName evidence="3">CUB domain-containing protein</fullName>
    </recommendedName>
</protein>
<keyword evidence="1" id="KW-1015">Disulfide bond</keyword>
<name>A0A9D4BEE8_DREPO</name>
<evidence type="ECO:0000256" key="1">
    <source>
        <dbReference type="ARBA" id="ARBA00023157"/>
    </source>
</evidence>
<proteinExistence type="predicted"/>
<accession>A0A9D4BEE8</accession>
<evidence type="ECO:0000256" key="2">
    <source>
        <dbReference type="PROSITE-ProRule" id="PRU00059"/>
    </source>
</evidence>
<dbReference type="EMBL" id="JAIWYP010000024">
    <property type="protein sequence ID" value="KAH3692239.1"/>
    <property type="molecule type" value="Genomic_DNA"/>
</dbReference>
<dbReference type="PROSITE" id="PS01180">
    <property type="entry name" value="CUB"/>
    <property type="match status" value="1"/>
</dbReference>
<reference evidence="4" key="2">
    <citation type="submission" date="2020-11" db="EMBL/GenBank/DDBJ databases">
        <authorList>
            <person name="McCartney M.A."/>
            <person name="Auch B."/>
            <person name="Kono T."/>
            <person name="Mallez S."/>
            <person name="Becker A."/>
            <person name="Gohl D.M."/>
            <person name="Silverstein K.A.T."/>
            <person name="Koren S."/>
            <person name="Bechman K.B."/>
            <person name="Herman A."/>
            <person name="Abrahante J.E."/>
            <person name="Garbe J."/>
        </authorList>
    </citation>
    <scope>NUCLEOTIDE SEQUENCE</scope>
    <source>
        <strain evidence="4">Duluth1</strain>
        <tissue evidence="4">Whole animal</tissue>
    </source>
</reference>
<dbReference type="CDD" id="cd00041">
    <property type="entry name" value="CUB"/>
    <property type="match status" value="1"/>
</dbReference>
<dbReference type="Proteomes" id="UP000828390">
    <property type="component" value="Unassembled WGS sequence"/>
</dbReference>
<dbReference type="SUPFAM" id="SSF49854">
    <property type="entry name" value="Spermadhesin, CUB domain"/>
    <property type="match status" value="1"/>
</dbReference>
<comment type="caution">
    <text evidence="2">Lacks conserved residue(s) required for the propagation of feature annotation.</text>
</comment>
<dbReference type="InterPro" id="IPR035914">
    <property type="entry name" value="Sperma_CUB_dom_sf"/>
</dbReference>
<feature type="domain" description="CUB" evidence="3">
    <location>
        <begin position="1"/>
        <end position="68"/>
    </location>
</feature>
<dbReference type="AlphaFoldDB" id="A0A9D4BEE8"/>
<comment type="caution">
    <text evidence="4">The sequence shown here is derived from an EMBL/GenBank/DDBJ whole genome shotgun (WGS) entry which is preliminary data.</text>
</comment>
<keyword evidence="5" id="KW-1185">Reference proteome</keyword>
<sequence>MESHTDNMCIVQYLEVFNGPNASSPSVGKFCGPRPPMGFKSLSNSVRIVFFAEELNSAKSFRLTYTFSTQGENDYKNAPFCVSITKHLIKFYCLTYSLLQFYEL</sequence>
<evidence type="ECO:0000313" key="5">
    <source>
        <dbReference type="Proteomes" id="UP000828390"/>
    </source>
</evidence>
<dbReference type="InterPro" id="IPR000859">
    <property type="entry name" value="CUB_dom"/>
</dbReference>
<evidence type="ECO:0000313" key="4">
    <source>
        <dbReference type="EMBL" id="KAH3692239.1"/>
    </source>
</evidence>
<dbReference type="Gene3D" id="2.60.120.290">
    <property type="entry name" value="Spermadhesin, CUB domain"/>
    <property type="match status" value="1"/>
</dbReference>
<organism evidence="4 5">
    <name type="scientific">Dreissena polymorpha</name>
    <name type="common">Zebra mussel</name>
    <name type="synonym">Mytilus polymorpha</name>
    <dbReference type="NCBI Taxonomy" id="45954"/>
    <lineage>
        <taxon>Eukaryota</taxon>
        <taxon>Metazoa</taxon>
        <taxon>Spiralia</taxon>
        <taxon>Lophotrochozoa</taxon>
        <taxon>Mollusca</taxon>
        <taxon>Bivalvia</taxon>
        <taxon>Autobranchia</taxon>
        <taxon>Heteroconchia</taxon>
        <taxon>Euheterodonta</taxon>
        <taxon>Imparidentia</taxon>
        <taxon>Neoheterodontei</taxon>
        <taxon>Myida</taxon>
        <taxon>Dreissenoidea</taxon>
        <taxon>Dreissenidae</taxon>
        <taxon>Dreissena</taxon>
    </lineage>
</organism>